<accession>A0A7X8YGK6</accession>
<dbReference type="SUPFAM" id="SSF88659">
    <property type="entry name" value="Sigma3 and sigma4 domains of RNA polymerase sigma factors"/>
    <property type="match status" value="1"/>
</dbReference>
<dbReference type="Proteomes" id="UP000535589">
    <property type="component" value="Unassembled WGS sequence"/>
</dbReference>
<keyword evidence="8" id="KW-1185">Reference proteome</keyword>
<protein>
    <submittedName>
        <fullName evidence="7">Sigma-70 family RNA polymerase sigma factor</fullName>
    </submittedName>
</protein>
<dbReference type="GO" id="GO:0016987">
    <property type="term" value="F:sigma factor activity"/>
    <property type="evidence" value="ECO:0007669"/>
    <property type="project" value="UniProtKB-KW"/>
</dbReference>
<dbReference type="GO" id="GO:0006352">
    <property type="term" value="P:DNA-templated transcription initiation"/>
    <property type="evidence" value="ECO:0007669"/>
    <property type="project" value="InterPro"/>
</dbReference>
<evidence type="ECO:0000259" key="6">
    <source>
        <dbReference type="Pfam" id="PF04542"/>
    </source>
</evidence>
<evidence type="ECO:0000256" key="4">
    <source>
        <dbReference type="ARBA" id="ARBA00023125"/>
    </source>
</evidence>
<evidence type="ECO:0000256" key="2">
    <source>
        <dbReference type="ARBA" id="ARBA00023015"/>
    </source>
</evidence>
<comment type="caution">
    <text evidence="7">The sequence shown here is derived from an EMBL/GenBank/DDBJ whole genome shotgun (WGS) entry which is preliminary data.</text>
</comment>
<dbReference type="PANTHER" id="PTHR43133:SF8">
    <property type="entry name" value="RNA POLYMERASE SIGMA FACTOR HI_1459-RELATED"/>
    <property type="match status" value="1"/>
</dbReference>
<dbReference type="Pfam" id="PF04542">
    <property type="entry name" value="Sigma70_r2"/>
    <property type="match status" value="1"/>
</dbReference>
<proteinExistence type="inferred from homology"/>
<dbReference type="SUPFAM" id="SSF88946">
    <property type="entry name" value="Sigma2 domain of RNA polymerase sigma factors"/>
    <property type="match status" value="1"/>
</dbReference>
<evidence type="ECO:0000256" key="1">
    <source>
        <dbReference type="ARBA" id="ARBA00010641"/>
    </source>
</evidence>
<evidence type="ECO:0000313" key="7">
    <source>
        <dbReference type="EMBL" id="NLS12506.1"/>
    </source>
</evidence>
<dbReference type="Gene3D" id="1.10.1740.10">
    <property type="match status" value="1"/>
</dbReference>
<dbReference type="InterPro" id="IPR039425">
    <property type="entry name" value="RNA_pol_sigma-70-like"/>
</dbReference>
<dbReference type="GO" id="GO:0003677">
    <property type="term" value="F:DNA binding"/>
    <property type="evidence" value="ECO:0007669"/>
    <property type="project" value="UniProtKB-KW"/>
</dbReference>
<dbReference type="AlphaFoldDB" id="A0A7X8YGK6"/>
<dbReference type="InterPro" id="IPR007627">
    <property type="entry name" value="RNA_pol_sigma70_r2"/>
</dbReference>
<evidence type="ECO:0000256" key="3">
    <source>
        <dbReference type="ARBA" id="ARBA00023082"/>
    </source>
</evidence>
<keyword evidence="3" id="KW-0731">Sigma factor</keyword>
<evidence type="ECO:0000313" key="8">
    <source>
        <dbReference type="Proteomes" id="UP000535589"/>
    </source>
</evidence>
<keyword evidence="2" id="KW-0805">Transcription regulation</keyword>
<feature type="domain" description="RNA polymerase sigma-70 region 2" evidence="6">
    <location>
        <begin position="11"/>
        <end position="72"/>
    </location>
</feature>
<keyword evidence="4" id="KW-0238">DNA-binding</keyword>
<dbReference type="NCBIfam" id="TIGR02937">
    <property type="entry name" value="sigma70-ECF"/>
    <property type="match status" value="1"/>
</dbReference>
<dbReference type="InterPro" id="IPR014284">
    <property type="entry name" value="RNA_pol_sigma-70_dom"/>
</dbReference>
<name>A0A7X8YGK6_9VIBR</name>
<evidence type="ECO:0000256" key="5">
    <source>
        <dbReference type="ARBA" id="ARBA00023163"/>
    </source>
</evidence>
<keyword evidence="5" id="KW-0804">Transcription</keyword>
<comment type="similarity">
    <text evidence="1">Belongs to the sigma-70 factor family. ECF subfamily.</text>
</comment>
<dbReference type="InterPro" id="IPR036388">
    <property type="entry name" value="WH-like_DNA-bd_sf"/>
</dbReference>
<sequence length="175" mass="20610">MKCLMLAWHETEPMLYGWLLKQTQSHHETEDIMQDVFIKAMQNSERFCTLDDSKAWLFKMTKNRFIDLVRRKVASDELADIDAPREVAPVMTQLQSCLPRLLPKLKDEERHIIEQCDLNGMTQKQFSEQNLLSLPATKARLRRARLVLKQHLEQECQVERDRSGVCCFKRMESDS</sequence>
<dbReference type="EMBL" id="JABAIK010000005">
    <property type="protein sequence ID" value="NLS12506.1"/>
    <property type="molecule type" value="Genomic_DNA"/>
</dbReference>
<reference evidence="7 8" key="1">
    <citation type="submission" date="2020-04" db="EMBL/GenBank/DDBJ databases">
        <title>Vibrio sp. SM6, a novel species isolated from seawater.</title>
        <authorList>
            <person name="Wang X."/>
        </authorList>
    </citation>
    <scope>NUCLEOTIDE SEQUENCE [LARGE SCALE GENOMIC DNA]</scope>
    <source>
        <strain evidence="7 8">SM6</strain>
    </source>
</reference>
<organism evidence="7 8">
    <name type="scientific">Vibrio agarilyticus</name>
    <dbReference type="NCBI Taxonomy" id="2726741"/>
    <lineage>
        <taxon>Bacteria</taxon>
        <taxon>Pseudomonadati</taxon>
        <taxon>Pseudomonadota</taxon>
        <taxon>Gammaproteobacteria</taxon>
        <taxon>Vibrionales</taxon>
        <taxon>Vibrionaceae</taxon>
        <taxon>Vibrio</taxon>
    </lineage>
</organism>
<dbReference type="Gene3D" id="1.10.10.10">
    <property type="entry name" value="Winged helix-like DNA-binding domain superfamily/Winged helix DNA-binding domain"/>
    <property type="match status" value="1"/>
</dbReference>
<dbReference type="InterPro" id="IPR013324">
    <property type="entry name" value="RNA_pol_sigma_r3/r4-like"/>
</dbReference>
<dbReference type="PANTHER" id="PTHR43133">
    <property type="entry name" value="RNA POLYMERASE ECF-TYPE SIGMA FACTO"/>
    <property type="match status" value="1"/>
</dbReference>
<dbReference type="InterPro" id="IPR013325">
    <property type="entry name" value="RNA_pol_sigma_r2"/>
</dbReference>
<gene>
    <name evidence="7" type="ORF">HGP28_06275</name>
</gene>